<proteinExistence type="predicted"/>
<protein>
    <submittedName>
        <fullName evidence="1">Uncharacterized protein</fullName>
    </submittedName>
</protein>
<dbReference type="Proteomes" id="UP001187531">
    <property type="component" value="Unassembled WGS sequence"/>
</dbReference>
<comment type="caution">
    <text evidence="1">The sequence shown here is derived from an EMBL/GenBank/DDBJ whole genome shotgun (WGS) entry which is preliminary data.</text>
</comment>
<evidence type="ECO:0000313" key="1">
    <source>
        <dbReference type="EMBL" id="KAK2715459.1"/>
    </source>
</evidence>
<dbReference type="AlphaFoldDB" id="A0AA88HSF6"/>
<reference evidence="1" key="1">
    <citation type="submission" date="2023-07" db="EMBL/GenBank/DDBJ databases">
        <title>Chromosome-level genome assembly of Artemia franciscana.</title>
        <authorList>
            <person name="Jo E."/>
        </authorList>
    </citation>
    <scope>NUCLEOTIDE SEQUENCE</scope>
    <source>
        <tissue evidence="1">Whole body</tissue>
    </source>
</reference>
<dbReference type="EMBL" id="JAVRJZ010000012">
    <property type="protein sequence ID" value="KAK2715459.1"/>
    <property type="molecule type" value="Genomic_DNA"/>
</dbReference>
<gene>
    <name evidence="1" type="ORF">QYM36_010170</name>
</gene>
<evidence type="ECO:0000313" key="2">
    <source>
        <dbReference type="Proteomes" id="UP001187531"/>
    </source>
</evidence>
<keyword evidence="2" id="KW-1185">Reference proteome</keyword>
<accession>A0AA88HSF6</accession>
<sequence length="95" mass="10823">MIQLWVEKTDAAEKEKSSTEAIERLNEELRNSAMSHSGVAGQLQGQILVVPRKILVEPLDVARQLQDQILNLSMTVEEKEQALIQLWVENSSEFY</sequence>
<organism evidence="1 2">
    <name type="scientific">Artemia franciscana</name>
    <name type="common">Brine shrimp</name>
    <name type="synonym">Artemia sanfranciscana</name>
    <dbReference type="NCBI Taxonomy" id="6661"/>
    <lineage>
        <taxon>Eukaryota</taxon>
        <taxon>Metazoa</taxon>
        <taxon>Ecdysozoa</taxon>
        <taxon>Arthropoda</taxon>
        <taxon>Crustacea</taxon>
        <taxon>Branchiopoda</taxon>
        <taxon>Anostraca</taxon>
        <taxon>Artemiidae</taxon>
        <taxon>Artemia</taxon>
    </lineage>
</organism>
<name>A0AA88HSF6_ARTSF</name>